<dbReference type="EMBL" id="AEPD01000025">
    <property type="protein sequence ID" value="EFU30862.1"/>
    <property type="molecule type" value="Genomic_DNA"/>
</dbReference>
<dbReference type="HOGENOM" id="CLU_2247587_0_0_10"/>
<accession>E6K6D7</accession>
<dbReference type="AlphaFoldDB" id="E6K6D7"/>
<keyword evidence="2" id="KW-1185">Reference proteome</keyword>
<proteinExistence type="predicted"/>
<protein>
    <submittedName>
        <fullName evidence="1">Uncharacterized protein</fullName>
    </submittedName>
</protein>
<sequence length="104" mass="11403">MFFVADLHLAVFLYIFALARGAFWCSSFFYPPVPNSPKEAFPSENRLSFGPDGFAKRAEWASKCAPFAMLFGPSKKMDGADGFNESDGAGWKNGLGKMPCKAFS</sequence>
<name>E6K6D7_9BACT</name>
<organism evidence="1 2">
    <name type="scientific">Segatella buccae ATCC 33574</name>
    <dbReference type="NCBI Taxonomy" id="873513"/>
    <lineage>
        <taxon>Bacteria</taxon>
        <taxon>Pseudomonadati</taxon>
        <taxon>Bacteroidota</taxon>
        <taxon>Bacteroidia</taxon>
        <taxon>Bacteroidales</taxon>
        <taxon>Prevotellaceae</taxon>
        <taxon>Segatella</taxon>
    </lineage>
</organism>
<evidence type="ECO:0000313" key="1">
    <source>
        <dbReference type="EMBL" id="EFU30862.1"/>
    </source>
</evidence>
<comment type="caution">
    <text evidence="1">The sequence shown here is derived from an EMBL/GenBank/DDBJ whole genome shotgun (WGS) entry which is preliminary data.</text>
</comment>
<dbReference type="Proteomes" id="UP000003112">
    <property type="component" value="Unassembled WGS sequence"/>
</dbReference>
<gene>
    <name evidence="1" type="ORF">HMPREF6485_1184</name>
</gene>
<evidence type="ECO:0000313" key="2">
    <source>
        <dbReference type="Proteomes" id="UP000003112"/>
    </source>
</evidence>
<reference evidence="1 2" key="1">
    <citation type="submission" date="2010-10" db="EMBL/GenBank/DDBJ databases">
        <authorList>
            <person name="Muzny D."/>
            <person name="Qin X."/>
            <person name="Deng J."/>
            <person name="Jiang H."/>
            <person name="Liu Y."/>
            <person name="Qu J."/>
            <person name="Song X.-Z."/>
            <person name="Zhang L."/>
            <person name="Thornton R."/>
            <person name="Coyle M."/>
            <person name="Francisco L."/>
            <person name="Jackson L."/>
            <person name="Javaid M."/>
            <person name="Korchina V."/>
            <person name="Kovar C."/>
            <person name="Mata R."/>
            <person name="Mathew T."/>
            <person name="Ngo R."/>
            <person name="Nguyen L."/>
            <person name="Nguyen N."/>
            <person name="Okwuonu G."/>
            <person name="Ongeri F."/>
            <person name="Pham C."/>
            <person name="Simmons D."/>
            <person name="Wilczek-Boney K."/>
            <person name="Hale W."/>
            <person name="Jakkamsetti A."/>
            <person name="Pham P."/>
            <person name="Ruth R."/>
            <person name="San Lucas F."/>
            <person name="Warren J."/>
            <person name="Zhang J."/>
            <person name="Zhao Z."/>
            <person name="Zhou C."/>
            <person name="Zhu D."/>
            <person name="Lee S."/>
            <person name="Bess C."/>
            <person name="Blankenburg K."/>
            <person name="Forbes L."/>
            <person name="Fu Q."/>
            <person name="Gubbala S."/>
            <person name="Hirani K."/>
            <person name="Jayaseelan J.C."/>
            <person name="Lara F."/>
            <person name="Munidasa M."/>
            <person name="Palculict T."/>
            <person name="Patil S."/>
            <person name="Pu L.-L."/>
            <person name="Saada N."/>
            <person name="Tang L."/>
            <person name="Weissenberger G."/>
            <person name="Zhu Y."/>
            <person name="Hemphill L."/>
            <person name="Shang Y."/>
            <person name="Youmans B."/>
            <person name="Ayvaz T."/>
            <person name="Ross M."/>
            <person name="Santibanez J."/>
            <person name="Aqrawi P."/>
            <person name="Gross S."/>
            <person name="Joshi V."/>
            <person name="Fowler G."/>
            <person name="Nazareth L."/>
            <person name="Reid J."/>
            <person name="Worley K."/>
            <person name="Petrosino J."/>
            <person name="Highlander S."/>
            <person name="Gibbs R."/>
        </authorList>
    </citation>
    <scope>NUCLEOTIDE SEQUENCE [LARGE SCALE GENOMIC DNA]</scope>
    <source>
        <strain evidence="1 2">ATCC 33574</strain>
    </source>
</reference>